<evidence type="ECO:0000256" key="5">
    <source>
        <dbReference type="PROSITE-ProRule" id="PRU01240"/>
    </source>
</evidence>
<evidence type="ECO:0000256" key="1">
    <source>
        <dbReference type="ARBA" id="ARBA00011073"/>
    </source>
</evidence>
<feature type="active site" description="Charge relay system" evidence="5">
    <location>
        <position position="255"/>
    </location>
</feature>
<comment type="similarity">
    <text evidence="1 5">Belongs to the peptidase S8 family.</text>
</comment>
<dbReference type="PROSITE" id="PS00136">
    <property type="entry name" value="SUBTILASE_ASP"/>
    <property type="match status" value="1"/>
</dbReference>
<dbReference type="PANTHER" id="PTHR43399">
    <property type="entry name" value="SUBTILISIN-RELATED"/>
    <property type="match status" value="1"/>
</dbReference>
<dbReference type="InterPro" id="IPR023827">
    <property type="entry name" value="Peptidase_S8_Asp-AS"/>
</dbReference>
<dbReference type="InterPro" id="IPR036852">
    <property type="entry name" value="Peptidase_S8/S53_dom_sf"/>
</dbReference>
<dbReference type="GO" id="GO:0004252">
    <property type="term" value="F:serine-type endopeptidase activity"/>
    <property type="evidence" value="ECO:0007669"/>
    <property type="project" value="UniProtKB-UniRule"/>
</dbReference>
<dbReference type="Gene3D" id="3.40.50.200">
    <property type="entry name" value="Peptidase S8/S53 domain"/>
    <property type="match status" value="1"/>
</dbReference>
<dbReference type="GO" id="GO:0006508">
    <property type="term" value="P:proteolysis"/>
    <property type="evidence" value="ECO:0007669"/>
    <property type="project" value="UniProtKB-KW"/>
</dbReference>
<keyword evidence="8" id="KW-1185">Reference proteome</keyword>
<organism evidence="7 8">
    <name type="scientific">Lachnotalea glycerini</name>
    <dbReference type="NCBI Taxonomy" id="1763509"/>
    <lineage>
        <taxon>Bacteria</taxon>
        <taxon>Bacillati</taxon>
        <taxon>Bacillota</taxon>
        <taxon>Clostridia</taxon>
        <taxon>Lachnospirales</taxon>
        <taxon>Lachnospiraceae</taxon>
        <taxon>Lachnotalea</taxon>
    </lineage>
</organism>
<keyword evidence="2 5" id="KW-0645">Protease</keyword>
<dbReference type="InterPro" id="IPR022398">
    <property type="entry name" value="Peptidase_S8_His-AS"/>
</dbReference>
<dbReference type="OrthoDB" id="9798386at2"/>
<dbReference type="PROSITE" id="PS51892">
    <property type="entry name" value="SUBTILASE"/>
    <property type="match status" value="1"/>
</dbReference>
<dbReference type="EMBL" id="NOKA02000052">
    <property type="protein sequence ID" value="RDY30015.1"/>
    <property type="molecule type" value="Genomic_DNA"/>
</dbReference>
<name>A0A371JB79_9FIRM</name>
<feature type="active site" description="Charge relay system" evidence="5">
    <location>
        <position position="84"/>
    </location>
</feature>
<dbReference type="RefSeq" id="WP_094377450.1">
    <property type="nucleotide sequence ID" value="NZ_NOKA02000052.1"/>
</dbReference>
<protein>
    <recommendedName>
        <fullName evidence="6">Peptidase S8/S53 domain-containing protein</fullName>
    </recommendedName>
</protein>
<dbReference type="Pfam" id="PF00082">
    <property type="entry name" value="Peptidase_S8"/>
    <property type="match status" value="1"/>
</dbReference>
<evidence type="ECO:0000259" key="6">
    <source>
        <dbReference type="Pfam" id="PF00082"/>
    </source>
</evidence>
<proteinExistence type="inferred from homology"/>
<dbReference type="InterPro" id="IPR051048">
    <property type="entry name" value="Peptidase_S8/S53_subtilisin"/>
</dbReference>
<evidence type="ECO:0000256" key="4">
    <source>
        <dbReference type="ARBA" id="ARBA00022825"/>
    </source>
</evidence>
<dbReference type="InterPro" id="IPR000209">
    <property type="entry name" value="Peptidase_S8/S53_dom"/>
</dbReference>
<dbReference type="AlphaFoldDB" id="A0A371JB79"/>
<keyword evidence="4 5" id="KW-0720">Serine protease</keyword>
<dbReference type="PROSITE" id="PS00137">
    <property type="entry name" value="SUBTILASE_HIS"/>
    <property type="match status" value="1"/>
</dbReference>
<dbReference type="InterPro" id="IPR015500">
    <property type="entry name" value="Peptidase_S8_subtilisin-rel"/>
</dbReference>
<accession>A0A371JB79</accession>
<evidence type="ECO:0000313" key="7">
    <source>
        <dbReference type="EMBL" id="RDY30015.1"/>
    </source>
</evidence>
<dbReference type="PANTHER" id="PTHR43399:SF4">
    <property type="entry name" value="CELL WALL-ASSOCIATED PROTEASE"/>
    <property type="match status" value="1"/>
</dbReference>
<reference evidence="7 8" key="1">
    <citation type="journal article" date="2017" name="Genome Announc.">
        <title>Draft Genome Sequence of a Sporulating and Motile Strain of Lachnotalea glycerini Isolated from Water in Quebec City, Canada.</title>
        <authorList>
            <person name="Maheux A.F."/>
            <person name="Boudreau D.K."/>
            <person name="Berube E."/>
            <person name="Boissinot M."/>
            <person name="Raymond F."/>
            <person name="Brodeur S."/>
            <person name="Corbeil J."/>
            <person name="Isabel S."/>
            <person name="Omar R.F."/>
            <person name="Bergeron M.G."/>
        </authorList>
    </citation>
    <scope>NUCLEOTIDE SEQUENCE [LARGE SCALE GENOMIC DNA]</scope>
    <source>
        <strain evidence="7 8">CCRI-19302</strain>
    </source>
</reference>
<dbReference type="Proteomes" id="UP000216411">
    <property type="component" value="Unassembled WGS sequence"/>
</dbReference>
<evidence type="ECO:0000256" key="2">
    <source>
        <dbReference type="ARBA" id="ARBA00022670"/>
    </source>
</evidence>
<sequence>MHFFNKEVNIYEKINDPYGEYQWGMRYSNFDYYFDKIGKERLHNVKVAVIDSGIDMKHEDFDETIQSGWNFVDSSADVSDKLGHGTAVTGVIAAKDNNGIGIAGMVHGVRILPLKVINSSNESNLAPLIQAIYYAIQNEADVINISMGYVNAELRGIDFQYVKLINNLQKAIYYAASQGIVIVAAVGNCPFNLIDYPAACDNVIAVGSYGIHGKEGNVYISKRNSYSIKDVIYAPGEYIISTLPENQYGYRSGSSLATPFVTSAVAAAKALNKKIDFQIVDNLLIKSANCYEKDGMQYKLLNIDRFIEKVGVS</sequence>
<gene>
    <name evidence="7" type="ORF">CG710_016915</name>
</gene>
<evidence type="ECO:0000256" key="3">
    <source>
        <dbReference type="ARBA" id="ARBA00022801"/>
    </source>
</evidence>
<evidence type="ECO:0000313" key="8">
    <source>
        <dbReference type="Proteomes" id="UP000216411"/>
    </source>
</evidence>
<dbReference type="SUPFAM" id="SSF52743">
    <property type="entry name" value="Subtilisin-like"/>
    <property type="match status" value="1"/>
</dbReference>
<keyword evidence="3 5" id="KW-0378">Hydrolase</keyword>
<feature type="domain" description="Peptidase S8/S53" evidence="6">
    <location>
        <begin position="44"/>
        <end position="289"/>
    </location>
</feature>
<feature type="active site" description="Charge relay system" evidence="5">
    <location>
        <position position="51"/>
    </location>
</feature>
<dbReference type="PRINTS" id="PR00723">
    <property type="entry name" value="SUBTILISIN"/>
</dbReference>
<comment type="caution">
    <text evidence="7">The sequence shown here is derived from an EMBL/GenBank/DDBJ whole genome shotgun (WGS) entry which is preliminary data.</text>
</comment>